<accession>A0A9P0G2R6</accession>
<reference evidence="2" key="1">
    <citation type="submission" date="2021-12" db="EMBL/GenBank/DDBJ databases">
        <authorList>
            <person name="King R."/>
        </authorList>
    </citation>
    <scope>NUCLEOTIDE SEQUENCE</scope>
</reference>
<sequence>MPLPASEERASSTTARSSPVSTMPHLRFGVPVTVAAFCAFFALARAAPTPAPNEPHTPADPVVSTSSTTDDVLYDQRQNGTENVRIHMNDVTVVVAPSDGLLQLLSAGSSSDLLNFGASLSTNSHQLTTSEFSTNIAGAGEGKPGFDCDAVGKCRHAQQPAPGKRNRFRLSNILMPLFNRAQHISN</sequence>
<dbReference type="EMBL" id="OU963862">
    <property type="protein sequence ID" value="CAH0753697.1"/>
    <property type="molecule type" value="Genomic_DNA"/>
</dbReference>
<evidence type="ECO:0000256" key="1">
    <source>
        <dbReference type="SAM" id="MobiDB-lite"/>
    </source>
</evidence>
<dbReference type="AlphaFoldDB" id="A0A9P0G2R6"/>
<name>A0A9P0G2R6_BEMTA</name>
<feature type="compositionally biased region" description="Basic and acidic residues" evidence="1">
    <location>
        <begin position="1"/>
        <end position="10"/>
    </location>
</feature>
<evidence type="ECO:0000313" key="3">
    <source>
        <dbReference type="Proteomes" id="UP001152759"/>
    </source>
</evidence>
<proteinExistence type="predicted"/>
<organism evidence="2 3">
    <name type="scientific">Bemisia tabaci</name>
    <name type="common">Sweetpotato whitefly</name>
    <name type="synonym">Aleurodes tabaci</name>
    <dbReference type="NCBI Taxonomy" id="7038"/>
    <lineage>
        <taxon>Eukaryota</taxon>
        <taxon>Metazoa</taxon>
        <taxon>Ecdysozoa</taxon>
        <taxon>Arthropoda</taxon>
        <taxon>Hexapoda</taxon>
        <taxon>Insecta</taxon>
        <taxon>Pterygota</taxon>
        <taxon>Neoptera</taxon>
        <taxon>Paraneoptera</taxon>
        <taxon>Hemiptera</taxon>
        <taxon>Sternorrhyncha</taxon>
        <taxon>Aleyrodoidea</taxon>
        <taxon>Aleyrodidae</taxon>
        <taxon>Aleyrodinae</taxon>
        <taxon>Bemisia</taxon>
    </lineage>
</organism>
<dbReference type="Proteomes" id="UP001152759">
    <property type="component" value="Chromosome 1"/>
</dbReference>
<gene>
    <name evidence="2" type="ORF">BEMITA_LOCUS1007</name>
</gene>
<feature type="region of interest" description="Disordered" evidence="1">
    <location>
        <begin position="50"/>
        <end position="69"/>
    </location>
</feature>
<keyword evidence="3" id="KW-1185">Reference proteome</keyword>
<feature type="region of interest" description="Disordered" evidence="1">
    <location>
        <begin position="1"/>
        <end position="23"/>
    </location>
</feature>
<feature type="compositionally biased region" description="Polar residues" evidence="1">
    <location>
        <begin position="11"/>
        <end position="21"/>
    </location>
</feature>
<dbReference type="KEGG" id="btab:109042084"/>
<protein>
    <submittedName>
        <fullName evidence="2">Uncharacterized protein</fullName>
    </submittedName>
</protein>
<evidence type="ECO:0000313" key="2">
    <source>
        <dbReference type="EMBL" id="CAH0753697.1"/>
    </source>
</evidence>